<name>A0A8S2IAH7_9BILA</name>
<organism evidence="3 4">
    <name type="scientific">Didymodactylos carnosus</name>
    <dbReference type="NCBI Taxonomy" id="1234261"/>
    <lineage>
        <taxon>Eukaryota</taxon>
        <taxon>Metazoa</taxon>
        <taxon>Spiralia</taxon>
        <taxon>Gnathifera</taxon>
        <taxon>Rotifera</taxon>
        <taxon>Eurotatoria</taxon>
        <taxon>Bdelloidea</taxon>
        <taxon>Philodinida</taxon>
        <taxon>Philodinidae</taxon>
        <taxon>Didymodactylos</taxon>
    </lineage>
</organism>
<sequence length="270" mass="29878">MVTHPGVAGLSRNSSTGPIASGRTFVNSAYKQNLTFRPSMCHPSTSDSEYSTPPETSAVRIASGSGSRKKPPALQSSVGLATPRHAVEESVVIEPRPCLSPRGEISEGPLGESSNARTPDRVSVESFSADSTEEGMFLDRSPDNGPQYFIKKKDYLQSQRYSDQALKIQFVTFESAQDNEYISNICKSLGIVSAVQGVFDKAVFYFEKYLDINLATNPLNYTYIEEIYERKSTVYYWKSEDELALANKATQLLSTTYPSMKKLEDTEINT</sequence>
<evidence type="ECO:0000313" key="3">
    <source>
        <dbReference type="EMBL" id="CAF3721342.1"/>
    </source>
</evidence>
<evidence type="ECO:0000256" key="1">
    <source>
        <dbReference type="SAM" id="MobiDB-lite"/>
    </source>
</evidence>
<gene>
    <name evidence="2" type="ORF">OVA965_LOCUS11933</name>
    <name evidence="3" type="ORF">TMI583_LOCUS11937</name>
</gene>
<dbReference type="EMBL" id="CAJOBA010004710">
    <property type="protein sequence ID" value="CAF3721342.1"/>
    <property type="molecule type" value="Genomic_DNA"/>
</dbReference>
<feature type="compositionally biased region" description="Polar residues" evidence="1">
    <location>
        <begin position="11"/>
        <end position="22"/>
    </location>
</feature>
<dbReference type="Proteomes" id="UP000682733">
    <property type="component" value="Unassembled WGS sequence"/>
</dbReference>
<protein>
    <submittedName>
        <fullName evidence="3">Uncharacterized protein</fullName>
    </submittedName>
</protein>
<accession>A0A8S2IAH7</accession>
<reference evidence="3" key="1">
    <citation type="submission" date="2021-02" db="EMBL/GenBank/DDBJ databases">
        <authorList>
            <person name="Nowell W R."/>
        </authorList>
    </citation>
    <scope>NUCLEOTIDE SEQUENCE</scope>
</reference>
<dbReference type="Gene3D" id="1.25.40.10">
    <property type="entry name" value="Tetratricopeptide repeat domain"/>
    <property type="match status" value="1"/>
</dbReference>
<dbReference type="Proteomes" id="UP000677228">
    <property type="component" value="Unassembled WGS sequence"/>
</dbReference>
<evidence type="ECO:0000313" key="4">
    <source>
        <dbReference type="Proteomes" id="UP000682733"/>
    </source>
</evidence>
<dbReference type="AlphaFoldDB" id="A0A8S2IAH7"/>
<comment type="caution">
    <text evidence="3">The sequence shown here is derived from an EMBL/GenBank/DDBJ whole genome shotgun (WGS) entry which is preliminary data.</text>
</comment>
<dbReference type="EMBL" id="CAJNOK010004705">
    <property type="protein sequence ID" value="CAF0946760.1"/>
    <property type="molecule type" value="Genomic_DNA"/>
</dbReference>
<proteinExistence type="predicted"/>
<feature type="region of interest" description="Disordered" evidence="1">
    <location>
        <begin position="1"/>
        <end position="22"/>
    </location>
</feature>
<evidence type="ECO:0000313" key="2">
    <source>
        <dbReference type="EMBL" id="CAF0946760.1"/>
    </source>
</evidence>
<feature type="compositionally biased region" description="Polar residues" evidence="1">
    <location>
        <begin position="37"/>
        <end position="55"/>
    </location>
</feature>
<dbReference type="InterPro" id="IPR011990">
    <property type="entry name" value="TPR-like_helical_dom_sf"/>
</dbReference>
<feature type="region of interest" description="Disordered" evidence="1">
    <location>
        <begin position="37"/>
        <end position="126"/>
    </location>
</feature>